<reference evidence="2" key="1">
    <citation type="submission" date="2021-10" db="EMBL/GenBank/DDBJ databases">
        <title>Melipona bicolor Genome sequencing and assembly.</title>
        <authorList>
            <person name="Araujo N.S."/>
            <person name="Arias M.C."/>
        </authorList>
    </citation>
    <scope>NUCLEOTIDE SEQUENCE</scope>
    <source>
        <strain evidence="2">USP_2M_L1-L4_2017</strain>
        <tissue evidence="2">Whole body</tissue>
    </source>
</reference>
<dbReference type="AlphaFoldDB" id="A0AA40KIN6"/>
<protein>
    <submittedName>
        <fullName evidence="2">Uncharacterized protein</fullName>
    </submittedName>
</protein>
<name>A0AA40KIN6_9HYME</name>
<keyword evidence="3" id="KW-1185">Reference proteome</keyword>
<dbReference type="Proteomes" id="UP001177670">
    <property type="component" value="Unassembled WGS sequence"/>
</dbReference>
<dbReference type="EMBL" id="JAHYIQ010000026">
    <property type="protein sequence ID" value="KAK1121643.1"/>
    <property type="molecule type" value="Genomic_DNA"/>
</dbReference>
<evidence type="ECO:0000313" key="2">
    <source>
        <dbReference type="EMBL" id="KAK1121643.1"/>
    </source>
</evidence>
<feature type="compositionally biased region" description="Polar residues" evidence="1">
    <location>
        <begin position="50"/>
        <end position="62"/>
    </location>
</feature>
<gene>
    <name evidence="2" type="ORF">K0M31_010431</name>
</gene>
<evidence type="ECO:0000256" key="1">
    <source>
        <dbReference type="SAM" id="MobiDB-lite"/>
    </source>
</evidence>
<organism evidence="2 3">
    <name type="scientific">Melipona bicolor</name>
    <dbReference type="NCBI Taxonomy" id="60889"/>
    <lineage>
        <taxon>Eukaryota</taxon>
        <taxon>Metazoa</taxon>
        <taxon>Ecdysozoa</taxon>
        <taxon>Arthropoda</taxon>
        <taxon>Hexapoda</taxon>
        <taxon>Insecta</taxon>
        <taxon>Pterygota</taxon>
        <taxon>Neoptera</taxon>
        <taxon>Endopterygota</taxon>
        <taxon>Hymenoptera</taxon>
        <taxon>Apocrita</taxon>
        <taxon>Aculeata</taxon>
        <taxon>Apoidea</taxon>
        <taxon>Anthophila</taxon>
        <taxon>Apidae</taxon>
        <taxon>Melipona</taxon>
    </lineage>
</organism>
<feature type="region of interest" description="Disordered" evidence="1">
    <location>
        <begin position="17"/>
        <end position="69"/>
    </location>
</feature>
<comment type="caution">
    <text evidence="2">The sequence shown here is derived from an EMBL/GenBank/DDBJ whole genome shotgun (WGS) entry which is preliminary data.</text>
</comment>
<proteinExistence type="predicted"/>
<evidence type="ECO:0000313" key="3">
    <source>
        <dbReference type="Proteomes" id="UP001177670"/>
    </source>
</evidence>
<sequence>MVDRRSVEAGSIFPGQYVERPASSSRPANGLSIHGPINPPMKRLRPALKPSTTTNRASQDASNLRRGYQPYLNTSSPVITQFTRYRENVERSIPRSSFAPRFHISWELSRSETSTGPPWMPFLSEDSCLGQPNVSDQACRVL</sequence>
<accession>A0AA40KIN6</accession>